<gene>
    <name evidence="7" type="ORF">Ate02nite_71540</name>
</gene>
<feature type="domain" description="Glyoxalase-like" evidence="6">
    <location>
        <begin position="108"/>
        <end position="210"/>
    </location>
</feature>
<evidence type="ECO:0000259" key="6">
    <source>
        <dbReference type="Pfam" id="PF18029"/>
    </source>
</evidence>
<protein>
    <recommendedName>
        <fullName evidence="4">Putative pterin-4-alpha-carbinolamine dehydratase</fullName>
        <ecNumber evidence="3">4.2.1.96</ecNumber>
    </recommendedName>
</protein>
<evidence type="ECO:0000256" key="2">
    <source>
        <dbReference type="ARBA" id="ARBA00006472"/>
    </source>
</evidence>
<dbReference type="Pfam" id="PF01329">
    <property type="entry name" value="Pterin_4a"/>
    <property type="match status" value="1"/>
</dbReference>
<dbReference type="NCBIfam" id="NF002017">
    <property type="entry name" value="PRK00823.1-2"/>
    <property type="match status" value="1"/>
</dbReference>
<dbReference type="EMBL" id="BOMY01000045">
    <property type="protein sequence ID" value="GIF24424.1"/>
    <property type="molecule type" value="Genomic_DNA"/>
</dbReference>
<comment type="caution">
    <text evidence="7">The sequence shown here is derived from an EMBL/GenBank/DDBJ whole genome shotgun (WGS) entry which is preliminary data.</text>
</comment>
<dbReference type="InterPro" id="IPR036428">
    <property type="entry name" value="PCD_sf"/>
</dbReference>
<keyword evidence="8" id="KW-1185">Reference proteome</keyword>
<dbReference type="PANTHER" id="PTHR12599:SF0">
    <property type="entry name" value="PTERIN-4-ALPHA-CARBINOLAMINE DEHYDRATASE"/>
    <property type="match status" value="1"/>
</dbReference>
<evidence type="ECO:0000313" key="7">
    <source>
        <dbReference type="EMBL" id="GIF24424.1"/>
    </source>
</evidence>
<evidence type="ECO:0000256" key="5">
    <source>
        <dbReference type="ARBA" id="ARBA00023239"/>
    </source>
</evidence>
<dbReference type="Gene3D" id="3.10.180.10">
    <property type="entry name" value="2,3-Dihydroxybiphenyl 1,2-Dioxygenase, domain 1"/>
    <property type="match status" value="1"/>
</dbReference>
<dbReference type="InterPro" id="IPR029068">
    <property type="entry name" value="Glyas_Bleomycin-R_OHBP_Dase"/>
</dbReference>
<accession>A0A919TWJ2</accession>
<organism evidence="7 8">
    <name type="scientific">Paractinoplanes tereljensis</name>
    <dbReference type="NCBI Taxonomy" id="571912"/>
    <lineage>
        <taxon>Bacteria</taxon>
        <taxon>Bacillati</taxon>
        <taxon>Actinomycetota</taxon>
        <taxon>Actinomycetes</taxon>
        <taxon>Micromonosporales</taxon>
        <taxon>Micromonosporaceae</taxon>
        <taxon>Paractinoplanes</taxon>
    </lineage>
</organism>
<dbReference type="SUPFAM" id="SSF55248">
    <property type="entry name" value="PCD-like"/>
    <property type="match status" value="1"/>
</dbReference>
<dbReference type="Proteomes" id="UP000623608">
    <property type="component" value="Unassembled WGS sequence"/>
</dbReference>
<evidence type="ECO:0000256" key="4">
    <source>
        <dbReference type="ARBA" id="ARBA00021735"/>
    </source>
</evidence>
<proteinExistence type="inferred from homology"/>
<dbReference type="Gene3D" id="3.30.1360.20">
    <property type="entry name" value="Transcriptional coactivator/pterin dehydratase"/>
    <property type="match status" value="1"/>
</dbReference>
<evidence type="ECO:0000256" key="3">
    <source>
        <dbReference type="ARBA" id="ARBA00013252"/>
    </source>
</evidence>
<keyword evidence="5" id="KW-0456">Lyase</keyword>
<dbReference type="GO" id="GO:0008124">
    <property type="term" value="F:4-alpha-hydroxytetrahydrobiopterin dehydratase activity"/>
    <property type="evidence" value="ECO:0007669"/>
    <property type="project" value="UniProtKB-EC"/>
</dbReference>
<dbReference type="PANTHER" id="PTHR12599">
    <property type="entry name" value="PTERIN-4-ALPHA-CARBINOLAMINE DEHYDRATASE"/>
    <property type="match status" value="1"/>
</dbReference>
<dbReference type="AlphaFoldDB" id="A0A919TWJ2"/>
<sequence>MTKLTGSQVAAEGLTGWAHLYNGLHTRVRSGSFAAGLALVDAIGAAAEEMDHHPDLDLRYSHVDVRLTSHDTGGITARDIRLARTISGLVAEAGLSQSFGGLTWLELGLDSPDHAEVAPFWEAVMGLEHRKGDYDEEVADPSGVLPTIWFQQSGREEPRQRWHPDLWVDPSEVQPRIDAAVAAGGKLESDAEAPSFWVLADPQGNRVCLCTWQDRRG</sequence>
<dbReference type="SUPFAM" id="SSF54593">
    <property type="entry name" value="Glyoxalase/Bleomycin resistance protein/Dihydroxybiphenyl dioxygenase"/>
    <property type="match status" value="1"/>
</dbReference>
<dbReference type="RefSeq" id="WP_203812288.1">
    <property type="nucleotide sequence ID" value="NZ_BOMY01000045.1"/>
</dbReference>
<dbReference type="CDD" id="cd00488">
    <property type="entry name" value="PCD_DCoH"/>
    <property type="match status" value="1"/>
</dbReference>
<dbReference type="Pfam" id="PF18029">
    <property type="entry name" value="Glyoxalase_6"/>
    <property type="match status" value="1"/>
</dbReference>
<evidence type="ECO:0000313" key="8">
    <source>
        <dbReference type="Proteomes" id="UP000623608"/>
    </source>
</evidence>
<dbReference type="InterPro" id="IPR041581">
    <property type="entry name" value="Glyoxalase_6"/>
</dbReference>
<reference evidence="7" key="1">
    <citation type="submission" date="2021-01" db="EMBL/GenBank/DDBJ databases">
        <title>Whole genome shotgun sequence of Actinoplanes tereljensis NBRC 105297.</title>
        <authorList>
            <person name="Komaki H."/>
            <person name="Tamura T."/>
        </authorList>
    </citation>
    <scope>NUCLEOTIDE SEQUENCE</scope>
    <source>
        <strain evidence="7">NBRC 105297</strain>
    </source>
</reference>
<dbReference type="EC" id="4.2.1.96" evidence="3"/>
<dbReference type="GO" id="GO:0006729">
    <property type="term" value="P:tetrahydrobiopterin biosynthetic process"/>
    <property type="evidence" value="ECO:0007669"/>
    <property type="project" value="InterPro"/>
</dbReference>
<comment type="catalytic activity">
    <reaction evidence="1">
        <text>(4aS,6R)-4a-hydroxy-L-erythro-5,6,7,8-tetrahydrobiopterin = (6R)-L-erythro-6,7-dihydrobiopterin + H2O</text>
        <dbReference type="Rhea" id="RHEA:11920"/>
        <dbReference type="ChEBI" id="CHEBI:15377"/>
        <dbReference type="ChEBI" id="CHEBI:15642"/>
        <dbReference type="ChEBI" id="CHEBI:43120"/>
        <dbReference type="EC" id="4.2.1.96"/>
    </reaction>
</comment>
<comment type="similarity">
    <text evidence="2">Belongs to the pterin-4-alpha-carbinolamine dehydratase family.</text>
</comment>
<evidence type="ECO:0000256" key="1">
    <source>
        <dbReference type="ARBA" id="ARBA00001554"/>
    </source>
</evidence>
<name>A0A919TWJ2_9ACTN</name>
<dbReference type="InterPro" id="IPR001533">
    <property type="entry name" value="Pterin_deHydtase"/>
</dbReference>